<dbReference type="InterPro" id="IPR046346">
    <property type="entry name" value="Aminoacid_DH-like_N_sf"/>
</dbReference>
<evidence type="ECO:0000313" key="3">
    <source>
        <dbReference type="Proteomes" id="UP001175227"/>
    </source>
</evidence>
<evidence type="ECO:0000313" key="2">
    <source>
        <dbReference type="EMBL" id="KAK0488554.1"/>
    </source>
</evidence>
<gene>
    <name evidence="2" type="ORF">IW261DRAFT_1414080</name>
</gene>
<dbReference type="AlphaFoldDB" id="A0AA39PRX5"/>
<name>A0AA39PRX5_9AGAR</name>
<dbReference type="Gene3D" id="3.40.50.720">
    <property type="entry name" value="NAD(P)-binding Rossmann-like Domain"/>
    <property type="match status" value="1"/>
</dbReference>
<dbReference type="SUPFAM" id="SSF53223">
    <property type="entry name" value="Aminoacid dehydrogenase-like, N-terminal domain"/>
    <property type="match status" value="1"/>
</dbReference>
<reference evidence="2" key="1">
    <citation type="submission" date="2023-06" db="EMBL/GenBank/DDBJ databases">
        <authorList>
            <consortium name="Lawrence Berkeley National Laboratory"/>
            <person name="Ahrendt S."/>
            <person name="Sahu N."/>
            <person name="Indic B."/>
            <person name="Wong-Bajracharya J."/>
            <person name="Merenyi Z."/>
            <person name="Ke H.-M."/>
            <person name="Monk M."/>
            <person name="Kocsube S."/>
            <person name="Drula E."/>
            <person name="Lipzen A."/>
            <person name="Balint B."/>
            <person name="Henrissat B."/>
            <person name="Andreopoulos B."/>
            <person name="Martin F.M."/>
            <person name="Harder C.B."/>
            <person name="Rigling D."/>
            <person name="Ford K.L."/>
            <person name="Foster G.D."/>
            <person name="Pangilinan J."/>
            <person name="Papanicolaou A."/>
            <person name="Barry K."/>
            <person name="LaButti K."/>
            <person name="Viragh M."/>
            <person name="Koriabine M."/>
            <person name="Yan M."/>
            <person name="Riley R."/>
            <person name="Champramary S."/>
            <person name="Plett K.L."/>
            <person name="Tsai I.J."/>
            <person name="Slot J."/>
            <person name="Sipos G."/>
            <person name="Plett J."/>
            <person name="Nagy L.G."/>
            <person name="Grigoriev I.V."/>
        </authorList>
    </citation>
    <scope>NUCLEOTIDE SEQUENCE</scope>
    <source>
        <strain evidence="2">ICMP 16352</strain>
    </source>
</reference>
<dbReference type="GO" id="GO:0009423">
    <property type="term" value="P:chorismate biosynthetic process"/>
    <property type="evidence" value="ECO:0007669"/>
    <property type="project" value="TreeGrafter"/>
</dbReference>
<dbReference type="PANTHER" id="PTHR21089:SF26">
    <property type="entry name" value="AROM POLYPEPTIDE, PUTATIVE-RELATED"/>
    <property type="match status" value="1"/>
</dbReference>
<dbReference type="Proteomes" id="UP001175227">
    <property type="component" value="Unassembled WGS sequence"/>
</dbReference>
<organism evidence="2 3">
    <name type="scientific">Armillaria novae-zelandiae</name>
    <dbReference type="NCBI Taxonomy" id="153914"/>
    <lineage>
        <taxon>Eukaryota</taxon>
        <taxon>Fungi</taxon>
        <taxon>Dikarya</taxon>
        <taxon>Basidiomycota</taxon>
        <taxon>Agaricomycotina</taxon>
        <taxon>Agaricomycetes</taxon>
        <taxon>Agaricomycetidae</taxon>
        <taxon>Agaricales</taxon>
        <taxon>Marasmiineae</taxon>
        <taxon>Physalacriaceae</taxon>
        <taxon>Armillaria</taxon>
    </lineage>
</organism>
<dbReference type="EMBL" id="JAUEPR010000002">
    <property type="protein sequence ID" value="KAK0488554.1"/>
    <property type="molecule type" value="Genomic_DNA"/>
</dbReference>
<sequence length="317" mass="34159">MAHPSITHPDAQKLRKLHLFGYPIVHSVGPDVHTFVAESVGLPWKCTHFETSYIEKIVEAMKAEDFIAGAVTMPLKLSITEKMDSIDDLARVMGAVNTITVTTDKKLVGSNTDAAGIRDALGEVSEMGKNLPGMVIGAGGASRAAIYALLGYLNCSAVYLVNRDPQKAEEVVAEMVADGFSDAKEKVKVIESVEQANILDAPFYVVGCIPNNTPATEGEKSARAVAANLFRTERPGVFLDMCFKPRVTQLVEIAESRGWVTIDGIEVLGLQLLEQWRLWLGPNVPLPSHAARQLMRDLAIGSATLNGSSSVGFNQAL</sequence>
<evidence type="ECO:0000259" key="1">
    <source>
        <dbReference type="Pfam" id="PF08501"/>
    </source>
</evidence>
<feature type="domain" description="Shikimate dehydrogenase substrate binding N-terminal" evidence="1">
    <location>
        <begin position="19"/>
        <end position="99"/>
    </location>
</feature>
<dbReference type="PANTHER" id="PTHR21089">
    <property type="entry name" value="SHIKIMATE DEHYDROGENASE"/>
    <property type="match status" value="1"/>
</dbReference>
<proteinExistence type="predicted"/>
<dbReference type="SUPFAM" id="SSF51735">
    <property type="entry name" value="NAD(P)-binding Rossmann-fold domains"/>
    <property type="match status" value="1"/>
</dbReference>
<dbReference type="GO" id="GO:0004764">
    <property type="term" value="F:shikimate 3-dehydrogenase (NADP+) activity"/>
    <property type="evidence" value="ECO:0007669"/>
    <property type="project" value="InterPro"/>
</dbReference>
<dbReference type="InterPro" id="IPR013708">
    <property type="entry name" value="Shikimate_DH-bd_N"/>
</dbReference>
<dbReference type="Pfam" id="PF08501">
    <property type="entry name" value="Shikimate_dh_N"/>
    <property type="match status" value="1"/>
</dbReference>
<dbReference type="Gene3D" id="3.40.50.10860">
    <property type="entry name" value="Leucine Dehydrogenase, chain A, domain 1"/>
    <property type="match status" value="1"/>
</dbReference>
<keyword evidence="3" id="KW-1185">Reference proteome</keyword>
<accession>A0AA39PRX5</accession>
<protein>
    <recommendedName>
        <fullName evidence="1">Shikimate dehydrogenase substrate binding N-terminal domain-containing protein</fullName>
    </recommendedName>
</protein>
<dbReference type="InterPro" id="IPR022893">
    <property type="entry name" value="Shikimate_DH_fam"/>
</dbReference>
<dbReference type="InterPro" id="IPR036291">
    <property type="entry name" value="NAD(P)-bd_dom_sf"/>
</dbReference>
<dbReference type="GO" id="GO:0019632">
    <property type="term" value="P:shikimate metabolic process"/>
    <property type="evidence" value="ECO:0007669"/>
    <property type="project" value="TreeGrafter"/>
</dbReference>
<dbReference type="CDD" id="cd01065">
    <property type="entry name" value="NAD_bind_Shikimate_DH"/>
    <property type="match status" value="1"/>
</dbReference>
<comment type="caution">
    <text evidence="2">The sequence shown here is derived from an EMBL/GenBank/DDBJ whole genome shotgun (WGS) entry which is preliminary data.</text>
</comment>